<dbReference type="RefSeq" id="WP_203379747.1">
    <property type="nucleotide sequence ID" value="NZ_JAENHP010000012.1"/>
</dbReference>
<sequence>MFPSEVVATNRLVLRPFAIADAAAVVDGCSDGETQRWLPMPRPFTPAVAEGWCSGGAEQLRLDGDGVQLAIADAADDRLVGGVCLKKTSWVRGYTEIGYWMRPGLRGRGFAAEATAGLARWGLGHERIHRVELTAATGNIASQRVALKAGFTFEGVARSAGYTHTGRVDLRVYSLVRGDV</sequence>
<proteinExistence type="predicted"/>
<dbReference type="PANTHER" id="PTHR43441">
    <property type="entry name" value="RIBOSOMAL-PROTEIN-SERINE ACETYLTRANSFERASE"/>
    <property type="match status" value="1"/>
</dbReference>
<dbReference type="EMBL" id="JAENHP010000012">
    <property type="protein sequence ID" value="MBM2619753.1"/>
    <property type="molecule type" value="Genomic_DNA"/>
</dbReference>
<dbReference type="PROSITE" id="PS51186">
    <property type="entry name" value="GNAT"/>
    <property type="match status" value="1"/>
</dbReference>
<dbReference type="InterPro" id="IPR016181">
    <property type="entry name" value="Acyl_CoA_acyltransferase"/>
</dbReference>
<protein>
    <submittedName>
        <fullName evidence="2">GNAT family N-acetyltransferase</fullName>
    </submittedName>
</protein>
<dbReference type="SUPFAM" id="SSF55729">
    <property type="entry name" value="Acyl-CoA N-acyltransferases (Nat)"/>
    <property type="match status" value="1"/>
</dbReference>
<feature type="domain" description="N-acetyltransferase" evidence="1">
    <location>
        <begin position="12"/>
        <end position="177"/>
    </location>
</feature>
<comment type="caution">
    <text evidence="2">The sequence shown here is derived from an EMBL/GenBank/DDBJ whole genome shotgun (WGS) entry which is preliminary data.</text>
</comment>
<reference evidence="2 3" key="1">
    <citation type="submission" date="2021-01" db="EMBL/GenBank/DDBJ databases">
        <title>Actinoplanes sp. nov. LDG1-06 isolated from lichen.</title>
        <authorList>
            <person name="Saeng-In P."/>
            <person name="Phongsopitanun W."/>
            <person name="Kanchanasin P."/>
            <person name="Yuki M."/>
            <person name="Kudo T."/>
            <person name="Ohkuma M."/>
            <person name="Tanasupawat S."/>
        </authorList>
    </citation>
    <scope>NUCLEOTIDE SEQUENCE [LARGE SCALE GENOMIC DNA]</scope>
    <source>
        <strain evidence="2 3">LDG1-06</strain>
    </source>
</reference>
<dbReference type="InterPro" id="IPR051908">
    <property type="entry name" value="Ribosomal_N-acetyltransferase"/>
</dbReference>
<accession>A0ABS2AIT2</accession>
<name>A0ABS2AIT2_9ACTN</name>
<evidence type="ECO:0000313" key="3">
    <source>
        <dbReference type="Proteomes" id="UP000632138"/>
    </source>
</evidence>
<dbReference type="Proteomes" id="UP000632138">
    <property type="component" value="Unassembled WGS sequence"/>
</dbReference>
<evidence type="ECO:0000259" key="1">
    <source>
        <dbReference type="PROSITE" id="PS51186"/>
    </source>
</evidence>
<dbReference type="InterPro" id="IPR000182">
    <property type="entry name" value="GNAT_dom"/>
</dbReference>
<organism evidence="2 3">
    <name type="scientific">Paractinoplanes ovalisporus</name>
    <dbReference type="NCBI Taxonomy" id="2810368"/>
    <lineage>
        <taxon>Bacteria</taxon>
        <taxon>Bacillati</taxon>
        <taxon>Actinomycetota</taxon>
        <taxon>Actinomycetes</taxon>
        <taxon>Micromonosporales</taxon>
        <taxon>Micromonosporaceae</taxon>
        <taxon>Paractinoplanes</taxon>
    </lineage>
</organism>
<keyword evidence="3" id="KW-1185">Reference proteome</keyword>
<dbReference type="Gene3D" id="3.40.630.30">
    <property type="match status" value="1"/>
</dbReference>
<dbReference type="PANTHER" id="PTHR43441:SF10">
    <property type="entry name" value="ACETYLTRANSFERASE"/>
    <property type="match status" value="1"/>
</dbReference>
<gene>
    <name evidence="2" type="ORF">JIG36_30015</name>
</gene>
<evidence type="ECO:0000313" key="2">
    <source>
        <dbReference type="EMBL" id="MBM2619753.1"/>
    </source>
</evidence>
<dbReference type="Pfam" id="PF13302">
    <property type="entry name" value="Acetyltransf_3"/>
    <property type="match status" value="1"/>
</dbReference>